<dbReference type="Gene3D" id="3.30.70.360">
    <property type="match status" value="1"/>
</dbReference>
<dbReference type="InterPro" id="IPR002933">
    <property type="entry name" value="Peptidase_M20"/>
</dbReference>
<gene>
    <name evidence="2" type="ORF">Q5Y73_04395</name>
</gene>
<evidence type="ECO:0000313" key="3">
    <source>
        <dbReference type="Proteomes" id="UP001231941"/>
    </source>
</evidence>
<dbReference type="Gene3D" id="3.40.630.10">
    <property type="entry name" value="Zn peptidases"/>
    <property type="match status" value="1"/>
</dbReference>
<keyword evidence="3" id="KW-1185">Reference proteome</keyword>
<feature type="domain" description="Peptidase M20 dimerisation" evidence="1">
    <location>
        <begin position="187"/>
        <end position="281"/>
    </location>
</feature>
<dbReference type="PANTHER" id="PTHR11014:SF63">
    <property type="entry name" value="METALLOPEPTIDASE, PUTATIVE (AFU_ORTHOLOGUE AFUA_6G09600)-RELATED"/>
    <property type="match status" value="1"/>
</dbReference>
<evidence type="ECO:0000259" key="1">
    <source>
        <dbReference type="Pfam" id="PF07687"/>
    </source>
</evidence>
<evidence type="ECO:0000313" key="2">
    <source>
        <dbReference type="EMBL" id="MDP5273332.1"/>
    </source>
</evidence>
<dbReference type="PIRSF" id="PIRSF005962">
    <property type="entry name" value="Pept_M20D_amidohydro"/>
    <property type="match status" value="1"/>
</dbReference>
<accession>A0ABT9IW51</accession>
<dbReference type="InterPro" id="IPR011650">
    <property type="entry name" value="Peptidase_M20_dimer"/>
</dbReference>
<protein>
    <submittedName>
        <fullName evidence="2">Amidohydrolase</fullName>
    </submittedName>
</protein>
<dbReference type="NCBIfam" id="TIGR01891">
    <property type="entry name" value="amidohydrolases"/>
    <property type="match status" value="1"/>
</dbReference>
<sequence>MNLNKYTQKIETLFPEMVKWRRHLHMNPELSFQESETTQFIFDKLSEWGINAIKSKNNGVIGTIYGDKSGPTVALRADIDALPIQDEKKVRYASQKKNIMHACGHDGHTASLLSIAKILQEDRSELTGNVRLIFQPAEEQYPGGALSIIEDGALEDVDVIYGVHLWTPLQTGIASSVAGPIMASVDEFKIKVIGKGGHAGLPHDTVDSTLVGAQLVVQLQSIVSRMINPIEPAVVSVGSFHSGESFNIISSLCTIKGTVRTFNDKIRAYIQERFTHICKQIGELYGAEIELDYINVYPPVVNHKNETNRFIKMKESEIVHAEISTSPLIMAGEDFSYYLKKVPGCFMFVGAGNEEKGMNFPHHHPKFDFDERAMKNAVELLLGMTLDYMYVNASNG</sequence>
<dbReference type="Pfam" id="PF01546">
    <property type="entry name" value="Peptidase_M20"/>
    <property type="match status" value="1"/>
</dbReference>
<name>A0ABT9IW51_9BACL</name>
<dbReference type="PANTHER" id="PTHR11014">
    <property type="entry name" value="PEPTIDASE M20 FAMILY MEMBER"/>
    <property type="match status" value="1"/>
</dbReference>
<dbReference type="Proteomes" id="UP001231941">
    <property type="component" value="Unassembled WGS sequence"/>
</dbReference>
<dbReference type="InterPro" id="IPR017439">
    <property type="entry name" value="Amidohydrolase"/>
</dbReference>
<dbReference type="InterPro" id="IPR036264">
    <property type="entry name" value="Bact_exopeptidase_dim_dom"/>
</dbReference>
<reference evidence="2 3" key="1">
    <citation type="submission" date="2023-08" db="EMBL/GenBank/DDBJ databases">
        <authorList>
            <person name="Park J.-S."/>
        </authorList>
    </citation>
    <scope>NUCLEOTIDE SEQUENCE [LARGE SCALE GENOMIC DNA]</scope>
    <source>
        <strain evidence="2 3">2205SS18-9</strain>
    </source>
</reference>
<dbReference type="EMBL" id="JAVAMP010000001">
    <property type="protein sequence ID" value="MDP5273332.1"/>
    <property type="molecule type" value="Genomic_DNA"/>
</dbReference>
<organism evidence="2 3">
    <name type="scientific">Chengkuizengella axinellae</name>
    <dbReference type="NCBI Taxonomy" id="3064388"/>
    <lineage>
        <taxon>Bacteria</taxon>
        <taxon>Bacillati</taxon>
        <taxon>Bacillota</taxon>
        <taxon>Bacilli</taxon>
        <taxon>Bacillales</taxon>
        <taxon>Paenibacillaceae</taxon>
        <taxon>Chengkuizengella</taxon>
    </lineage>
</organism>
<dbReference type="SUPFAM" id="SSF53187">
    <property type="entry name" value="Zn-dependent exopeptidases"/>
    <property type="match status" value="1"/>
</dbReference>
<dbReference type="Pfam" id="PF07687">
    <property type="entry name" value="M20_dimer"/>
    <property type="match status" value="1"/>
</dbReference>
<dbReference type="SUPFAM" id="SSF55031">
    <property type="entry name" value="Bacterial exopeptidase dimerisation domain"/>
    <property type="match status" value="1"/>
</dbReference>
<comment type="caution">
    <text evidence="2">The sequence shown here is derived from an EMBL/GenBank/DDBJ whole genome shotgun (WGS) entry which is preliminary data.</text>
</comment>
<proteinExistence type="predicted"/>